<dbReference type="Proteomes" id="UP000821866">
    <property type="component" value="Chromosome 3"/>
</dbReference>
<proteinExistence type="predicted"/>
<evidence type="ECO:0000313" key="3">
    <source>
        <dbReference type="Proteomes" id="UP000821866"/>
    </source>
</evidence>
<keyword evidence="3" id="KW-1185">Reference proteome</keyword>
<dbReference type="EMBL" id="JABSTU010000005">
    <property type="protein sequence ID" value="KAH8030366.1"/>
    <property type="molecule type" value="Genomic_DNA"/>
</dbReference>
<feature type="region of interest" description="Disordered" evidence="1">
    <location>
        <begin position="154"/>
        <end position="180"/>
    </location>
</feature>
<protein>
    <submittedName>
        <fullName evidence="2">Uncharacterized protein</fullName>
    </submittedName>
</protein>
<evidence type="ECO:0000313" key="2">
    <source>
        <dbReference type="EMBL" id="KAH8030366.1"/>
    </source>
</evidence>
<dbReference type="AlphaFoldDB" id="A0A9J6E7P5"/>
<name>A0A9J6E7P5_RHIMP</name>
<accession>A0A9J6E7P5</accession>
<sequence length="209" mass="23328">MAPQFLRSLPEKQDYVKTEKGHSIAPSSRIFDVFSTEPERNYDLLKSSPERCMWAKARTPFSDGNALTQEFIPVSDEALKLRHRNGRNFFSDGNISGDAISGVTQAPQEVPGSPTKPTLRYPRPTFDNYKDLMRLFAPLRPVFLRGQRLLQQPTTAEADVANRHHSGPPNTRTADVDAAGGLRRRTLTSVGPKDFACRLTCRDVSPTVT</sequence>
<comment type="caution">
    <text evidence="2">The sequence shown here is derived from an EMBL/GenBank/DDBJ whole genome shotgun (WGS) entry which is preliminary data.</text>
</comment>
<gene>
    <name evidence="2" type="ORF">HPB51_006798</name>
</gene>
<reference evidence="2" key="1">
    <citation type="journal article" date="2020" name="Cell">
        <title>Large-Scale Comparative Analyses of Tick Genomes Elucidate Their Genetic Diversity and Vector Capacities.</title>
        <authorList>
            <consortium name="Tick Genome and Microbiome Consortium (TIGMIC)"/>
            <person name="Jia N."/>
            <person name="Wang J."/>
            <person name="Shi W."/>
            <person name="Du L."/>
            <person name="Sun Y."/>
            <person name="Zhan W."/>
            <person name="Jiang J.F."/>
            <person name="Wang Q."/>
            <person name="Zhang B."/>
            <person name="Ji P."/>
            <person name="Bell-Sakyi L."/>
            <person name="Cui X.M."/>
            <person name="Yuan T.T."/>
            <person name="Jiang B.G."/>
            <person name="Yang W.F."/>
            <person name="Lam T.T."/>
            <person name="Chang Q.C."/>
            <person name="Ding S.J."/>
            <person name="Wang X.J."/>
            <person name="Zhu J.G."/>
            <person name="Ruan X.D."/>
            <person name="Zhao L."/>
            <person name="Wei J.T."/>
            <person name="Ye R.Z."/>
            <person name="Que T.C."/>
            <person name="Du C.H."/>
            <person name="Zhou Y.H."/>
            <person name="Cheng J.X."/>
            <person name="Dai P.F."/>
            <person name="Guo W.B."/>
            <person name="Han X.H."/>
            <person name="Huang E.J."/>
            <person name="Li L.F."/>
            <person name="Wei W."/>
            <person name="Gao Y.C."/>
            <person name="Liu J.Z."/>
            <person name="Shao H.Z."/>
            <person name="Wang X."/>
            <person name="Wang C.C."/>
            <person name="Yang T.C."/>
            <person name="Huo Q.B."/>
            <person name="Li W."/>
            <person name="Chen H.Y."/>
            <person name="Chen S.E."/>
            <person name="Zhou L.G."/>
            <person name="Ni X.B."/>
            <person name="Tian J.H."/>
            <person name="Sheng Y."/>
            <person name="Liu T."/>
            <person name="Pan Y.S."/>
            <person name="Xia L.Y."/>
            <person name="Li J."/>
            <person name="Zhao F."/>
            <person name="Cao W.C."/>
        </authorList>
    </citation>
    <scope>NUCLEOTIDE SEQUENCE</scope>
    <source>
        <strain evidence="2">Rmic-2018</strain>
    </source>
</reference>
<evidence type="ECO:0000256" key="1">
    <source>
        <dbReference type="SAM" id="MobiDB-lite"/>
    </source>
</evidence>
<organism evidence="2 3">
    <name type="scientific">Rhipicephalus microplus</name>
    <name type="common">Cattle tick</name>
    <name type="synonym">Boophilus microplus</name>
    <dbReference type="NCBI Taxonomy" id="6941"/>
    <lineage>
        <taxon>Eukaryota</taxon>
        <taxon>Metazoa</taxon>
        <taxon>Ecdysozoa</taxon>
        <taxon>Arthropoda</taxon>
        <taxon>Chelicerata</taxon>
        <taxon>Arachnida</taxon>
        <taxon>Acari</taxon>
        <taxon>Parasitiformes</taxon>
        <taxon>Ixodida</taxon>
        <taxon>Ixodoidea</taxon>
        <taxon>Ixodidae</taxon>
        <taxon>Rhipicephalinae</taxon>
        <taxon>Rhipicephalus</taxon>
        <taxon>Boophilus</taxon>
    </lineage>
</organism>
<reference evidence="2" key="2">
    <citation type="submission" date="2021-09" db="EMBL/GenBank/DDBJ databases">
        <authorList>
            <person name="Jia N."/>
            <person name="Wang J."/>
            <person name="Shi W."/>
            <person name="Du L."/>
            <person name="Sun Y."/>
            <person name="Zhan W."/>
            <person name="Jiang J."/>
            <person name="Wang Q."/>
            <person name="Zhang B."/>
            <person name="Ji P."/>
            <person name="Sakyi L.B."/>
            <person name="Cui X."/>
            <person name="Yuan T."/>
            <person name="Jiang B."/>
            <person name="Yang W."/>
            <person name="Lam T.T.-Y."/>
            <person name="Chang Q."/>
            <person name="Ding S."/>
            <person name="Wang X."/>
            <person name="Zhu J."/>
            <person name="Ruan X."/>
            <person name="Zhao L."/>
            <person name="Wei J."/>
            <person name="Que T."/>
            <person name="Du C."/>
            <person name="Cheng J."/>
            <person name="Dai P."/>
            <person name="Han X."/>
            <person name="Huang E."/>
            <person name="Gao Y."/>
            <person name="Liu J."/>
            <person name="Shao H."/>
            <person name="Ye R."/>
            <person name="Li L."/>
            <person name="Wei W."/>
            <person name="Wang X."/>
            <person name="Wang C."/>
            <person name="Huo Q."/>
            <person name="Li W."/>
            <person name="Guo W."/>
            <person name="Chen H."/>
            <person name="Chen S."/>
            <person name="Zhou L."/>
            <person name="Zhou L."/>
            <person name="Ni X."/>
            <person name="Tian J."/>
            <person name="Zhou Y."/>
            <person name="Sheng Y."/>
            <person name="Liu T."/>
            <person name="Pan Y."/>
            <person name="Xia L."/>
            <person name="Li J."/>
            <person name="Zhao F."/>
            <person name="Cao W."/>
        </authorList>
    </citation>
    <scope>NUCLEOTIDE SEQUENCE</scope>
    <source>
        <strain evidence="2">Rmic-2018</strain>
        <tissue evidence="2">Larvae</tissue>
    </source>
</reference>